<dbReference type="InterPro" id="IPR043128">
    <property type="entry name" value="Rev_trsase/Diguanyl_cyclase"/>
</dbReference>
<keyword evidence="5" id="KW-0808">Transferase</keyword>
<accession>A0A6L2L8R7</accession>
<feature type="domain" description="Reverse transcriptase" evidence="4">
    <location>
        <begin position="327"/>
        <end position="510"/>
    </location>
</feature>
<keyword evidence="5" id="KW-0548">Nucleotidyltransferase</keyword>
<dbReference type="GO" id="GO:0003676">
    <property type="term" value="F:nucleic acid binding"/>
    <property type="evidence" value="ECO:0007669"/>
    <property type="project" value="InterPro"/>
</dbReference>
<evidence type="ECO:0000259" key="4">
    <source>
        <dbReference type="PROSITE" id="PS50878"/>
    </source>
</evidence>
<proteinExistence type="predicted"/>
<keyword evidence="1" id="KW-0862">Zinc</keyword>
<dbReference type="InterPro" id="IPR036397">
    <property type="entry name" value="RNaseH_sf"/>
</dbReference>
<dbReference type="PROSITE" id="PS50878">
    <property type="entry name" value="RT_POL"/>
    <property type="match status" value="1"/>
</dbReference>
<dbReference type="InterPro" id="IPR053134">
    <property type="entry name" value="RNA-dir_DNA_polymerase"/>
</dbReference>
<protein>
    <submittedName>
        <fullName evidence="5">Putative reverse transcriptase domain-containing protein</fullName>
    </submittedName>
</protein>
<dbReference type="EMBL" id="BKCJ010003765">
    <property type="protein sequence ID" value="GEU57032.1"/>
    <property type="molecule type" value="Genomic_DNA"/>
</dbReference>
<dbReference type="InterPro" id="IPR043502">
    <property type="entry name" value="DNA/RNA_pol_sf"/>
</dbReference>
<dbReference type="InterPro" id="IPR012337">
    <property type="entry name" value="RNaseH-like_sf"/>
</dbReference>
<reference evidence="5" key="1">
    <citation type="journal article" date="2019" name="Sci. Rep.">
        <title>Draft genome of Tanacetum cinerariifolium, the natural source of mosquito coil.</title>
        <authorList>
            <person name="Yamashiro T."/>
            <person name="Shiraishi A."/>
            <person name="Satake H."/>
            <person name="Nakayama K."/>
        </authorList>
    </citation>
    <scope>NUCLEOTIDE SEQUENCE</scope>
</reference>
<gene>
    <name evidence="5" type="ORF">Tci_029010</name>
</gene>
<evidence type="ECO:0000313" key="5">
    <source>
        <dbReference type="EMBL" id="GEU57032.1"/>
    </source>
</evidence>
<dbReference type="SUPFAM" id="SSF53098">
    <property type="entry name" value="Ribonuclease H-like"/>
    <property type="match status" value="1"/>
</dbReference>
<comment type="caution">
    <text evidence="5">The sequence shown here is derived from an EMBL/GenBank/DDBJ whole genome shotgun (WGS) entry which is preliminary data.</text>
</comment>
<evidence type="ECO:0000256" key="2">
    <source>
        <dbReference type="SAM" id="MobiDB-lite"/>
    </source>
</evidence>
<dbReference type="Gene3D" id="3.30.70.270">
    <property type="match status" value="1"/>
</dbReference>
<dbReference type="InterPro" id="IPR036875">
    <property type="entry name" value="Znf_CCHC_sf"/>
</dbReference>
<sequence>MSDSEQSTVSYTSISSDSDPSAWGIPLMYASEVPKMDPYEEDPMEDPIDYVGDADDDEDEKEKSSKDDDDEEEEYLALADSTAIASLAVDPVPSSKETEPLETDESAATPPPPPPVYRTTSRMFNVTRTEAGMAMTTMIQEVTKEDEFLLLVSAPIATSLCVNHLISRVKGTDVESYTQCFQELALLCGRMFPDESDKVEKYVGGLPDMIQRSVMASKPKKMQDAIEFATELMDQKIRTLAEHQAENKRKFKDTSRNNQCAAVNTNTQRGVTCYECGVQGHYKKDCPKLRNKNQGNQAGSGNAMARAFGVGTTGTSLNFNVVTVEFQIDLVPGAAPVARGAPVLFVKKKDGSFRMCIDYQELNKLTVKNRYPLPRIDDLVDQPQGSSIYSKINLRLGYHQLRVNEGDISKTAFKIRYGHYEFQVMPFGLTNAPTVFIDLMNRMCKPYLDKFMIVFIDNILIYAKNKEEHEEHLKLILELLKKEELKILEAQIEAMKPENIKAEDVEGIIRKDPPKEKLEPHADRTLCLNNKNRLTKSAHFLSIRENDSMDKLARLYLKEVVTRHGIPVSIICDRGGSERTIQTLDDMLRACVIDFRNGWERHSPLIEFSYNNSHHGSIKAAPFEALYGHKCRSTICWAEVGVAQLTGLELIYETTEKIVHIKQIIQAAHNFQKSYTDVRRKPLEF</sequence>
<dbReference type="SUPFAM" id="SSF57756">
    <property type="entry name" value="Retrovirus zinc finger-like domains"/>
    <property type="match status" value="1"/>
</dbReference>
<keyword evidence="5" id="KW-0695">RNA-directed DNA polymerase</keyword>
<dbReference type="GO" id="GO:0003964">
    <property type="term" value="F:RNA-directed DNA polymerase activity"/>
    <property type="evidence" value="ECO:0007669"/>
    <property type="project" value="UniProtKB-KW"/>
</dbReference>
<keyword evidence="1" id="KW-0479">Metal-binding</keyword>
<dbReference type="SUPFAM" id="SSF56672">
    <property type="entry name" value="DNA/RNA polymerases"/>
    <property type="match status" value="1"/>
</dbReference>
<dbReference type="InterPro" id="IPR000477">
    <property type="entry name" value="RT_dom"/>
</dbReference>
<dbReference type="SMART" id="SM00343">
    <property type="entry name" value="ZnF_C2HC"/>
    <property type="match status" value="1"/>
</dbReference>
<dbReference type="GO" id="GO:0008270">
    <property type="term" value="F:zinc ion binding"/>
    <property type="evidence" value="ECO:0007669"/>
    <property type="project" value="UniProtKB-KW"/>
</dbReference>
<evidence type="ECO:0000259" key="3">
    <source>
        <dbReference type="PROSITE" id="PS50158"/>
    </source>
</evidence>
<feature type="compositionally biased region" description="Acidic residues" evidence="2">
    <location>
        <begin position="39"/>
        <end position="60"/>
    </location>
</feature>
<dbReference type="Pfam" id="PF00098">
    <property type="entry name" value="zf-CCHC"/>
    <property type="match status" value="1"/>
</dbReference>
<dbReference type="Gene3D" id="4.10.60.10">
    <property type="entry name" value="Zinc finger, CCHC-type"/>
    <property type="match status" value="1"/>
</dbReference>
<keyword evidence="1" id="KW-0863">Zinc-finger</keyword>
<dbReference type="PANTHER" id="PTHR24559">
    <property type="entry name" value="TRANSPOSON TY3-I GAG-POL POLYPROTEIN"/>
    <property type="match status" value="1"/>
</dbReference>
<organism evidence="5">
    <name type="scientific">Tanacetum cinerariifolium</name>
    <name type="common">Dalmatian daisy</name>
    <name type="synonym">Chrysanthemum cinerariifolium</name>
    <dbReference type="NCBI Taxonomy" id="118510"/>
    <lineage>
        <taxon>Eukaryota</taxon>
        <taxon>Viridiplantae</taxon>
        <taxon>Streptophyta</taxon>
        <taxon>Embryophyta</taxon>
        <taxon>Tracheophyta</taxon>
        <taxon>Spermatophyta</taxon>
        <taxon>Magnoliopsida</taxon>
        <taxon>eudicotyledons</taxon>
        <taxon>Gunneridae</taxon>
        <taxon>Pentapetalae</taxon>
        <taxon>asterids</taxon>
        <taxon>campanulids</taxon>
        <taxon>Asterales</taxon>
        <taxon>Asteraceae</taxon>
        <taxon>Asteroideae</taxon>
        <taxon>Anthemideae</taxon>
        <taxon>Anthemidinae</taxon>
        <taxon>Tanacetum</taxon>
    </lineage>
</organism>
<dbReference type="InterPro" id="IPR001878">
    <property type="entry name" value="Znf_CCHC"/>
</dbReference>
<feature type="region of interest" description="Disordered" evidence="2">
    <location>
        <begin position="1"/>
        <end position="117"/>
    </location>
</feature>
<dbReference type="PANTHER" id="PTHR24559:SF427">
    <property type="entry name" value="RNA-DIRECTED DNA POLYMERASE"/>
    <property type="match status" value="1"/>
</dbReference>
<name>A0A6L2L8R7_TANCI</name>
<dbReference type="Pfam" id="PF00078">
    <property type="entry name" value="RVT_1"/>
    <property type="match status" value="1"/>
</dbReference>
<dbReference type="AlphaFoldDB" id="A0A6L2L8R7"/>
<feature type="domain" description="CCHC-type" evidence="3">
    <location>
        <begin position="273"/>
        <end position="288"/>
    </location>
</feature>
<feature type="compositionally biased region" description="Low complexity" evidence="2">
    <location>
        <begin position="1"/>
        <end position="21"/>
    </location>
</feature>
<dbReference type="CDD" id="cd01647">
    <property type="entry name" value="RT_LTR"/>
    <property type="match status" value="1"/>
</dbReference>
<dbReference type="Gene3D" id="3.10.10.10">
    <property type="entry name" value="HIV Type 1 Reverse Transcriptase, subunit A, domain 1"/>
    <property type="match status" value="1"/>
</dbReference>
<dbReference type="Gene3D" id="3.30.420.10">
    <property type="entry name" value="Ribonuclease H-like superfamily/Ribonuclease H"/>
    <property type="match status" value="1"/>
</dbReference>
<evidence type="ECO:0000256" key="1">
    <source>
        <dbReference type="PROSITE-ProRule" id="PRU00047"/>
    </source>
</evidence>
<dbReference type="PROSITE" id="PS50158">
    <property type="entry name" value="ZF_CCHC"/>
    <property type="match status" value="1"/>
</dbReference>